<dbReference type="Pfam" id="PF00005">
    <property type="entry name" value="ABC_tran"/>
    <property type="match status" value="2"/>
</dbReference>
<evidence type="ECO:0000256" key="4">
    <source>
        <dbReference type="SAM" id="Coils"/>
    </source>
</evidence>
<sequence length="511" mass="56334">MGSISLRNAGVIATEPLFSNLDIVIAEGDRLGLVAGNGRGKTTLLRAMAGIAELTTGDIVRSRGLTVGYVEQDMPKDSLGLTLRDAVLEALPEAERDYEAWRVEVALDEFETPAEMRDRLVGELSGGWQRIALIARTWVRQPDMLLLDEPTNHLDLTRLAQLERWLAGVSKSVPVVIASHDRQFLDNTTNRTLFLRPTESVTFALPFSRARIALAEADEAAEAQRERELKEAERLRKQAAKLTNIGINSGSDLLVVKSKYLRERAAKIEAAAAEVHRERSGEIRLVNAGAQAKVMLAFEDVEVASPDGRTLFRIDKLHVFQGDRVVLLGANGTGKSQLLKLVHRALGGETVQGLRTSPQAVCGYLDQALSLLPEKQTPTEVLQRFDIGDQRRRSLLAGAGFSVEQQARRVGQLSYGQQTRLGLLVLRLSEPNLYLLDEPTNHLDIPGQERLEDEIVSHGATCLLVSHDRSFVRGLGSRFLQIEGKRLREVVSPEGFFAAAGQRRAVIVTTR</sequence>
<dbReference type="Proteomes" id="UP001597521">
    <property type="component" value="Unassembled WGS sequence"/>
</dbReference>
<dbReference type="GO" id="GO:0005524">
    <property type="term" value="F:ATP binding"/>
    <property type="evidence" value="ECO:0007669"/>
    <property type="project" value="UniProtKB-KW"/>
</dbReference>
<evidence type="ECO:0000313" key="7">
    <source>
        <dbReference type="Proteomes" id="UP001597521"/>
    </source>
</evidence>
<gene>
    <name evidence="6" type="ORF">ACFSX5_18825</name>
</gene>
<evidence type="ECO:0000313" key="6">
    <source>
        <dbReference type="EMBL" id="MFD2649842.1"/>
    </source>
</evidence>
<evidence type="ECO:0000256" key="2">
    <source>
        <dbReference type="ARBA" id="ARBA00022741"/>
    </source>
</evidence>
<organism evidence="6 7">
    <name type="scientific">Devosia albogilva</name>
    <dbReference type="NCBI Taxonomy" id="429726"/>
    <lineage>
        <taxon>Bacteria</taxon>
        <taxon>Pseudomonadati</taxon>
        <taxon>Pseudomonadota</taxon>
        <taxon>Alphaproteobacteria</taxon>
        <taxon>Hyphomicrobiales</taxon>
        <taxon>Devosiaceae</taxon>
        <taxon>Devosia</taxon>
    </lineage>
</organism>
<keyword evidence="7" id="KW-1185">Reference proteome</keyword>
<reference evidence="7" key="1">
    <citation type="journal article" date="2019" name="Int. J. Syst. Evol. Microbiol.">
        <title>The Global Catalogue of Microorganisms (GCM) 10K type strain sequencing project: providing services to taxonomists for standard genome sequencing and annotation.</title>
        <authorList>
            <consortium name="The Broad Institute Genomics Platform"/>
            <consortium name="The Broad Institute Genome Sequencing Center for Infectious Disease"/>
            <person name="Wu L."/>
            <person name="Ma J."/>
        </authorList>
    </citation>
    <scope>NUCLEOTIDE SEQUENCE [LARGE SCALE GENOMIC DNA]</scope>
    <source>
        <strain evidence="7">CCM 7427</strain>
    </source>
</reference>
<evidence type="ECO:0000256" key="1">
    <source>
        <dbReference type="ARBA" id="ARBA00022737"/>
    </source>
</evidence>
<keyword evidence="4" id="KW-0175">Coiled coil</keyword>
<protein>
    <submittedName>
        <fullName evidence="6">ATP-binding cassette domain-containing protein</fullName>
    </submittedName>
</protein>
<dbReference type="InterPro" id="IPR003593">
    <property type="entry name" value="AAA+_ATPase"/>
</dbReference>
<keyword evidence="2" id="KW-0547">Nucleotide-binding</keyword>
<dbReference type="Gene3D" id="3.40.50.300">
    <property type="entry name" value="P-loop containing nucleotide triphosphate hydrolases"/>
    <property type="match status" value="2"/>
</dbReference>
<dbReference type="PROSITE" id="PS50893">
    <property type="entry name" value="ABC_TRANSPORTER_2"/>
    <property type="match status" value="2"/>
</dbReference>
<dbReference type="SMART" id="SM00382">
    <property type="entry name" value="AAA"/>
    <property type="match status" value="2"/>
</dbReference>
<dbReference type="InterPro" id="IPR050611">
    <property type="entry name" value="ABCF"/>
</dbReference>
<dbReference type="InterPro" id="IPR027417">
    <property type="entry name" value="P-loop_NTPase"/>
</dbReference>
<comment type="caution">
    <text evidence="6">The sequence shown here is derived from an EMBL/GenBank/DDBJ whole genome shotgun (WGS) entry which is preliminary data.</text>
</comment>
<dbReference type="CDD" id="cd03221">
    <property type="entry name" value="ABCF_EF-3"/>
    <property type="match status" value="2"/>
</dbReference>
<dbReference type="SUPFAM" id="SSF52540">
    <property type="entry name" value="P-loop containing nucleoside triphosphate hydrolases"/>
    <property type="match status" value="2"/>
</dbReference>
<keyword evidence="1" id="KW-0677">Repeat</keyword>
<dbReference type="InterPro" id="IPR003439">
    <property type="entry name" value="ABC_transporter-like_ATP-bd"/>
</dbReference>
<proteinExistence type="predicted"/>
<dbReference type="PANTHER" id="PTHR19211">
    <property type="entry name" value="ATP-BINDING TRANSPORT PROTEIN-RELATED"/>
    <property type="match status" value="1"/>
</dbReference>
<evidence type="ECO:0000259" key="5">
    <source>
        <dbReference type="PROSITE" id="PS50893"/>
    </source>
</evidence>
<name>A0ABW5QQG5_9HYPH</name>
<keyword evidence="3 6" id="KW-0067">ATP-binding</keyword>
<dbReference type="RefSeq" id="WP_386835497.1">
    <property type="nucleotide sequence ID" value="NZ_JBHUNP010000001.1"/>
</dbReference>
<evidence type="ECO:0000256" key="3">
    <source>
        <dbReference type="ARBA" id="ARBA00022840"/>
    </source>
</evidence>
<dbReference type="EMBL" id="JBHUNP010000001">
    <property type="protein sequence ID" value="MFD2649842.1"/>
    <property type="molecule type" value="Genomic_DNA"/>
</dbReference>
<accession>A0ABW5QQG5</accession>
<feature type="domain" description="ABC transporter" evidence="5">
    <location>
        <begin position="296"/>
        <end position="509"/>
    </location>
</feature>
<feature type="coiled-coil region" evidence="4">
    <location>
        <begin position="213"/>
        <end position="245"/>
    </location>
</feature>
<feature type="domain" description="ABC transporter" evidence="5">
    <location>
        <begin position="1"/>
        <end position="222"/>
    </location>
</feature>
<dbReference type="PANTHER" id="PTHR19211:SF14">
    <property type="entry name" value="ATP-BINDING CASSETTE SUB-FAMILY F MEMBER 1"/>
    <property type="match status" value="1"/>
</dbReference>